<name>A0A0D0GVV9_9SPHI</name>
<dbReference type="Pfam" id="PF00884">
    <property type="entry name" value="Sulfatase"/>
    <property type="match status" value="1"/>
</dbReference>
<dbReference type="GO" id="GO:0046872">
    <property type="term" value="F:metal ion binding"/>
    <property type="evidence" value="ECO:0007669"/>
    <property type="project" value="UniProtKB-KW"/>
</dbReference>
<dbReference type="Proteomes" id="UP000032049">
    <property type="component" value="Unassembled WGS sequence"/>
</dbReference>
<proteinExistence type="inferred from homology"/>
<protein>
    <submittedName>
        <fullName evidence="6">Sulfatase</fullName>
    </submittedName>
</protein>
<dbReference type="RefSeq" id="WP_041878199.1">
    <property type="nucleotide sequence ID" value="NZ_CP157278.1"/>
</dbReference>
<feature type="domain" description="Sulfatase N-terminal" evidence="5">
    <location>
        <begin position="34"/>
        <end position="425"/>
    </location>
</feature>
<evidence type="ECO:0000256" key="3">
    <source>
        <dbReference type="ARBA" id="ARBA00022801"/>
    </source>
</evidence>
<dbReference type="Gene3D" id="3.30.1120.10">
    <property type="match status" value="1"/>
</dbReference>
<dbReference type="InterPro" id="IPR000917">
    <property type="entry name" value="Sulfatase_N"/>
</dbReference>
<evidence type="ECO:0000256" key="4">
    <source>
        <dbReference type="ARBA" id="ARBA00022837"/>
    </source>
</evidence>
<evidence type="ECO:0000313" key="6">
    <source>
        <dbReference type="EMBL" id="KIO78596.1"/>
    </source>
</evidence>
<comment type="similarity">
    <text evidence="1">Belongs to the sulfatase family.</text>
</comment>
<evidence type="ECO:0000256" key="1">
    <source>
        <dbReference type="ARBA" id="ARBA00008779"/>
    </source>
</evidence>
<dbReference type="Gene3D" id="3.40.720.10">
    <property type="entry name" value="Alkaline Phosphatase, subunit A"/>
    <property type="match status" value="1"/>
</dbReference>
<dbReference type="InterPro" id="IPR017850">
    <property type="entry name" value="Alkaline_phosphatase_core_sf"/>
</dbReference>
<comment type="caution">
    <text evidence="6">The sequence shown here is derived from an EMBL/GenBank/DDBJ whole genome shotgun (WGS) entry which is preliminary data.</text>
</comment>
<dbReference type="EMBL" id="JXRA01000010">
    <property type="protein sequence ID" value="KIO78596.1"/>
    <property type="molecule type" value="Genomic_DNA"/>
</dbReference>
<dbReference type="InterPro" id="IPR024607">
    <property type="entry name" value="Sulfatase_CS"/>
</dbReference>
<dbReference type="InterPro" id="IPR050738">
    <property type="entry name" value="Sulfatase"/>
</dbReference>
<dbReference type="PANTHER" id="PTHR42693">
    <property type="entry name" value="ARYLSULFATASE FAMILY MEMBER"/>
    <property type="match status" value="1"/>
</dbReference>
<dbReference type="GO" id="GO:0004065">
    <property type="term" value="F:arylsulfatase activity"/>
    <property type="evidence" value="ECO:0007669"/>
    <property type="project" value="TreeGrafter"/>
</dbReference>
<sequence length="531" mass="59252">MFSQRKIKVNYGAALLLLFLGVPVLQAVAQQSKPNIVVILADDLGFSDIGAFGAEIHTPVLDKLAKEGLVMSQFYNAGRCCPSRAALLTGLYPHQAGVGDMVQNKGSEAYQGFLNSNCATIGELLKAGGYHTIVSGKWHVGLVPAAWAVNRGFEKSFTLQNNGSSYFNSKPLYNDGRTVNFLRNGQAVERQDTSLYLTQAITAFALKSLDEVKDSANPFLLYVAYNAPHWPIQALPEDIARYKGKYLNGWDELRQRRYKKLLELGLIHKEWALSPRFEAVSDWNLLSAQQKDQWDTRMAIYAAMIDRMDAGIGQILDKLKQIKRDQNTLLIFLSDNGGSADEVKKSNDVIQKNGVPGSVNSIDSYEAPWGNASNTPFRLFKKNTHEGGISTPFIAYYPGVIEPGIRSDEPAHVIDLLPTLLDVSGLKYPAVYHGHQLKKPEGHSLVPVFKGKHGSRSDALYWEHEGSRAIREGDWKLVAELNAGWELYNLKTDRTETHDLAEDYPEKVKQLEKKYLAWAAKVGVRDWNKIK</sequence>
<reference evidence="6 7" key="1">
    <citation type="submission" date="2015-01" db="EMBL/GenBank/DDBJ databases">
        <title>Draft genome sequence of Pedobacter sp. NL19 isolated from sludge of an effluent treatment pond in an abandoned uranium mine.</title>
        <authorList>
            <person name="Santos T."/>
            <person name="Caetano T."/>
            <person name="Covas C."/>
            <person name="Cruz A."/>
            <person name="Mendo S."/>
        </authorList>
    </citation>
    <scope>NUCLEOTIDE SEQUENCE [LARGE SCALE GENOMIC DNA]</scope>
    <source>
        <strain evidence="6 7">NL19</strain>
    </source>
</reference>
<evidence type="ECO:0000256" key="2">
    <source>
        <dbReference type="ARBA" id="ARBA00022723"/>
    </source>
</evidence>
<dbReference type="OrthoDB" id="9803751at2"/>
<organism evidence="6 7">
    <name type="scientific">Pedobacter lusitanus</name>
    <dbReference type="NCBI Taxonomy" id="1503925"/>
    <lineage>
        <taxon>Bacteria</taxon>
        <taxon>Pseudomonadati</taxon>
        <taxon>Bacteroidota</taxon>
        <taxon>Sphingobacteriia</taxon>
        <taxon>Sphingobacteriales</taxon>
        <taxon>Sphingobacteriaceae</taxon>
        <taxon>Pedobacter</taxon>
    </lineage>
</organism>
<dbReference type="PANTHER" id="PTHR42693:SF53">
    <property type="entry name" value="ENDO-4-O-SULFATASE"/>
    <property type="match status" value="1"/>
</dbReference>
<keyword evidence="2" id="KW-0479">Metal-binding</keyword>
<dbReference type="STRING" id="1503925.TH53_02880"/>
<accession>A0A0D0GVV9</accession>
<dbReference type="SUPFAM" id="SSF53649">
    <property type="entry name" value="Alkaline phosphatase-like"/>
    <property type="match status" value="1"/>
</dbReference>
<dbReference type="PROSITE" id="PS00149">
    <property type="entry name" value="SULFATASE_2"/>
    <property type="match status" value="1"/>
</dbReference>
<keyword evidence="4" id="KW-0106">Calcium</keyword>
<evidence type="ECO:0000313" key="7">
    <source>
        <dbReference type="Proteomes" id="UP000032049"/>
    </source>
</evidence>
<dbReference type="CDD" id="cd16025">
    <property type="entry name" value="PAS_like"/>
    <property type="match status" value="1"/>
</dbReference>
<evidence type="ECO:0000259" key="5">
    <source>
        <dbReference type="Pfam" id="PF00884"/>
    </source>
</evidence>
<dbReference type="AlphaFoldDB" id="A0A0D0GVV9"/>
<gene>
    <name evidence="6" type="ORF">TH53_02880</name>
</gene>
<keyword evidence="3" id="KW-0378">Hydrolase</keyword>
<keyword evidence="7" id="KW-1185">Reference proteome</keyword>